<comment type="caution">
    <text evidence="5">The sequence shown here is derived from an EMBL/GenBank/DDBJ whole genome shotgun (WGS) entry which is preliminary data.</text>
</comment>
<dbReference type="Proteomes" id="UP000733379">
    <property type="component" value="Unassembled WGS sequence"/>
</dbReference>
<dbReference type="EMBL" id="JAHKNI010000030">
    <property type="protein sequence ID" value="MBU3068106.1"/>
    <property type="molecule type" value="Genomic_DNA"/>
</dbReference>
<evidence type="ECO:0000259" key="4">
    <source>
        <dbReference type="SMART" id="SM00828"/>
    </source>
</evidence>
<dbReference type="InterPro" id="IPR050447">
    <property type="entry name" value="Erg6_SMT_methyltransf"/>
</dbReference>
<gene>
    <name evidence="5" type="ORF">KO481_42145</name>
</gene>
<accession>A0ABS6BCT2</accession>
<name>A0ABS6BCT2_9NOCA</name>
<feature type="domain" description="Polyketide synthase-like methyltransferase" evidence="4">
    <location>
        <begin position="53"/>
        <end position="260"/>
    </location>
</feature>
<dbReference type="SUPFAM" id="SSF53335">
    <property type="entry name" value="S-adenosyl-L-methionine-dependent methyltransferases"/>
    <property type="match status" value="1"/>
</dbReference>
<dbReference type="PANTHER" id="PTHR44068">
    <property type="entry name" value="ZGC:194242"/>
    <property type="match status" value="1"/>
</dbReference>
<evidence type="ECO:0000256" key="2">
    <source>
        <dbReference type="ARBA" id="ARBA00022679"/>
    </source>
</evidence>
<keyword evidence="2" id="KW-0808">Transferase</keyword>
<organism evidence="5 6">
    <name type="scientific">Nocardia albiluteola</name>
    <dbReference type="NCBI Taxonomy" id="2842303"/>
    <lineage>
        <taxon>Bacteria</taxon>
        <taxon>Bacillati</taxon>
        <taxon>Actinomycetota</taxon>
        <taxon>Actinomycetes</taxon>
        <taxon>Mycobacteriales</taxon>
        <taxon>Nocardiaceae</taxon>
        <taxon>Nocardia</taxon>
    </lineage>
</organism>
<dbReference type="GO" id="GO:0032259">
    <property type="term" value="P:methylation"/>
    <property type="evidence" value="ECO:0007669"/>
    <property type="project" value="UniProtKB-KW"/>
</dbReference>
<sequence length="281" mass="30250">MTVGTSDGNNDVAQFYNGTGQVSLAGKLRSMWGGNLHNGYWDDADDTAPPDVATDRLTDLMITRLDPKPGQRVLDIGCGVGKPATRLLTMNPVHVVGITVSESQVGQARARVAEAGLADRAAFEHADAMLMPFPDDSFDAAWALESMFHMPDRDRVLAHTARVLRRGSRLVLADFVLRPRGSAAGMAVVDQICAEFGVHSLTTLDAYVEQLTAHSFTDIDALDISDNIARTGILLADAMESVRDQLVENGNDAAVDTMIDLTRQFSTTPEFGYVIISATLG</sequence>
<dbReference type="PANTHER" id="PTHR44068:SF11">
    <property type="entry name" value="GERANYL DIPHOSPHATE 2-C-METHYLTRANSFERASE"/>
    <property type="match status" value="1"/>
</dbReference>
<evidence type="ECO:0000256" key="3">
    <source>
        <dbReference type="ARBA" id="ARBA00022691"/>
    </source>
</evidence>
<dbReference type="RefSeq" id="WP_215924288.1">
    <property type="nucleotide sequence ID" value="NZ_JAHKNI010000030.1"/>
</dbReference>
<dbReference type="InterPro" id="IPR029063">
    <property type="entry name" value="SAM-dependent_MTases_sf"/>
</dbReference>
<evidence type="ECO:0000256" key="1">
    <source>
        <dbReference type="ARBA" id="ARBA00022603"/>
    </source>
</evidence>
<dbReference type="InterPro" id="IPR041698">
    <property type="entry name" value="Methyltransf_25"/>
</dbReference>
<dbReference type="Pfam" id="PF13649">
    <property type="entry name" value="Methyltransf_25"/>
    <property type="match status" value="1"/>
</dbReference>
<dbReference type="Gene3D" id="3.40.50.150">
    <property type="entry name" value="Vaccinia Virus protein VP39"/>
    <property type="match status" value="1"/>
</dbReference>
<proteinExistence type="predicted"/>
<keyword evidence="3" id="KW-0949">S-adenosyl-L-methionine</keyword>
<evidence type="ECO:0000313" key="6">
    <source>
        <dbReference type="Proteomes" id="UP000733379"/>
    </source>
</evidence>
<evidence type="ECO:0000313" key="5">
    <source>
        <dbReference type="EMBL" id="MBU3068106.1"/>
    </source>
</evidence>
<dbReference type="SMART" id="SM00828">
    <property type="entry name" value="PKS_MT"/>
    <property type="match status" value="1"/>
</dbReference>
<dbReference type="InterPro" id="IPR020803">
    <property type="entry name" value="MeTfrase_dom"/>
</dbReference>
<reference evidence="5 6" key="1">
    <citation type="submission" date="2021-06" db="EMBL/GenBank/DDBJ databases">
        <title>Actinomycetes sequencing.</title>
        <authorList>
            <person name="Shan Q."/>
        </authorList>
    </citation>
    <scope>NUCLEOTIDE SEQUENCE [LARGE SCALE GENOMIC DNA]</scope>
    <source>
        <strain evidence="5 6">NEAU-G5</strain>
    </source>
</reference>
<dbReference type="CDD" id="cd02440">
    <property type="entry name" value="AdoMet_MTases"/>
    <property type="match status" value="1"/>
</dbReference>
<keyword evidence="6" id="KW-1185">Reference proteome</keyword>
<protein>
    <submittedName>
        <fullName evidence="5">Methyltransferase domain-containing protein</fullName>
    </submittedName>
</protein>
<dbReference type="GO" id="GO:0008168">
    <property type="term" value="F:methyltransferase activity"/>
    <property type="evidence" value="ECO:0007669"/>
    <property type="project" value="UniProtKB-KW"/>
</dbReference>
<keyword evidence="1 5" id="KW-0489">Methyltransferase</keyword>